<accession>A0ABD3X9J0</accession>
<dbReference type="InterPro" id="IPR001345">
    <property type="entry name" value="PG/BPGM_mutase_AS"/>
</dbReference>
<feature type="region of interest" description="Disordered" evidence="8">
    <location>
        <begin position="156"/>
        <end position="185"/>
    </location>
</feature>
<keyword evidence="2" id="KW-0378">Hydrolase</keyword>
<reference evidence="9 11" key="1">
    <citation type="submission" date="2024-11" db="EMBL/GenBank/DDBJ databases">
        <title>Chromosome-level genome assembly of the freshwater bivalve Anodonta woodiana.</title>
        <authorList>
            <person name="Chen X."/>
        </authorList>
    </citation>
    <scope>NUCLEOTIDE SEQUENCE [LARGE SCALE GENOMIC DNA]</scope>
    <source>
        <strain evidence="9">MN2024</strain>
        <tissue evidence="9">Gills</tissue>
    </source>
</reference>
<name>A0ABD3X9J0_SINWO</name>
<dbReference type="GO" id="GO:0004331">
    <property type="term" value="F:fructose-2,6-bisphosphate 2-phosphatase activity"/>
    <property type="evidence" value="ECO:0007669"/>
    <property type="project" value="UniProtKB-EC"/>
</dbReference>
<comment type="catalytic activity">
    <reaction evidence="1">
        <text>beta-D-fructose 2,6-bisphosphate + H2O = beta-D-fructose 6-phosphate + phosphate</text>
        <dbReference type="Rhea" id="RHEA:17289"/>
        <dbReference type="ChEBI" id="CHEBI:15377"/>
        <dbReference type="ChEBI" id="CHEBI:43474"/>
        <dbReference type="ChEBI" id="CHEBI:57634"/>
        <dbReference type="ChEBI" id="CHEBI:58579"/>
        <dbReference type="EC" id="3.1.3.46"/>
    </reaction>
</comment>
<evidence type="ECO:0000256" key="4">
    <source>
        <dbReference type="ARBA" id="ARBA00040907"/>
    </source>
</evidence>
<comment type="caution">
    <text evidence="9">The sequence shown here is derived from an EMBL/GenBank/DDBJ whole genome shotgun (WGS) entry which is preliminary data.</text>
</comment>
<protein>
    <recommendedName>
        <fullName evidence="4">Fructose-2,6-bisphosphatase TIGAR</fullName>
    </recommendedName>
    <alternativeName>
        <fullName evidence="5">TP53-induced glycolysis and apoptosis regulator</fullName>
    </alternativeName>
</protein>
<evidence type="ECO:0000256" key="1">
    <source>
        <dbReference type="ARBA" id="ARBA00000464"/>
    </source>
</evidence>
<dbReference type="EMBL" id="JBJQND010000003">
    <property type="protein sequence ID" value="KAL3882827.1"/>
    <property type="molecule type" value="Genomic_DNA"/>
</dbReference>
<dbReference type="SMART" id="SM00855">
    <property type="entry name" value="PGAM"/>
    <property type="match status" value="1"/>
</dbReference>
<evidence type="ECO:0000256" key="5">
    <source>
        <dbReference type="ARBA" id="ARBA00042275"/>
    </source>
</evidence>
<evidence type="ECO:0000256" key="6">
    <source>
        <dbReference type="PIRSR" id="PIRSR613078-1"/>
    </source>
</evidence>
<organism evidence="9 11">
    <name type="scientific">Sinanodonta woodiana</name>
    <name type="common">Chinese pond mussel</name>
    <name type="synonym">Anodonta woodiana</name>
    <dbReference type="NCBI Taxonomy" id="1069815"/>
    <lineage>
        <taxon>Eukaryota</taxon>
        <taxon>Metazoa</taxon>
        <taxon>Spiralia</taxon>
        <taxon>Lophotrochozoa</taxon>
        <taxon>Mollusca</taxon>
        <taxon>Bivalvia</taxon>
        <taxon>Autobranchia</taxon>
        <taxon>Heteroconchia</taxon>
        <taxon>Palaeoheterodonta</taxon>
        <taxon>Unionida</taxon>
        <taxon>Unionoidea</taxon>
        <taxon>Unionidae</taxon>
        <taxon>Unioninae</taxon>
        <taxon>Sinanodonta</taxon>
    </lineage>
</organism>
<sequence>MLKRSMMVLFSLTVVRHGETSYNRKAIIQGQTDVPLSGIGVEQARLAGHHLQNERFTHVFSSDLLRASQTAQVIMEENKVSHCSIKYDKRLRERKFGSAEGKSSKDLVAAAKKARKKLVDYTPVGAETIEQVRERVESFFSDLIKLFLSSSETEDTSYTPGTIKRRHGGSLGRNSGPNKRHEISRRSQSFCVPGNIENIMNEINRQVDLAENEISCSEELDSFGSSAQTISGISENNDRHKDEVNFVGEQLSLSTSEKSKDQQDDKSYHKIMFINGDDLSANGDISDDDVDETSMQDTMHLNNIQVFQMPDKDNRDANKILSHSCPNVSLSPLMSHRLPSVSSISSGRNSSFDDGESFPLTVADILVVSHGGFMKELIHFFVDKLGCKLPGGKCNYLQVCPNASISKFNISVDEFTGRPSLTCLIIHNKDHLAGLGVSEAEGKL</sequence>
<feature type="active site" description="Tele-phosphohistidine intermediate" evidence="6">
    <location>
        <position position="17"/>
    </location>
</feature>
<evidence type="ECO:0000313" key="11">
    <source>
        <dbReference type="Proteomes" id="UP001634394"/>
    </source>
</evidence>
<evidence type="ECO:0000256" key="2">
    <source>
        <dbReference type="ARBA" id="ARBA00022801"/>
    </source>
</evidence>
<evidence type="ECO:0000256" key="8">
    <source>
        <dbReference type="SAM" id="MobiDB-lite"/>
    </source>
</evidence>
<dbReference type="InterPro" id="IPR013078">
    <property type="entry name" value="His_Pase_superF_clade-1"/>
</dbReference>
<dbReference type="CDD" id="cd07067">
    <property type="entry name" value="HP_PGM_like"/>
    <property type="match status" value="1"/>
</dbReference>
<dbReference type="PANTHER" id="PTHR46517">
    <property type="entry name" value="FRUCTOSE-2,6-BISPHOSPHATASE TIGAR"/>
    <property type="match status" value="1"/>
</dbReference>
<dbReference type="PANTHER" id="PTHR46517:SF1">
    <property type="entry name" value="FRUCTOSE-2,6-BISPHOSPHATASE TIGAR"/>
    <property type="match status" value="1"/>
</dbReference>
<feature type="binding site" evidence="7">
    <location>
        <position position="66"/>
    </location>
    <ligand>
        <name>substrate</name>
    </ligand>
</feature>
<dbReference type="Pfam" id="PF00300">
    <property type="entry name" value="His_Phos_1"/>
    <property type="match status" value="1"/>
</dbReference>
<evidence type="ECO:0000256" key="3">
    <source>
        <dbReference type="ARBA" id="ARBA00038362"/>
    </source>
</evidence>
<proteinExistence type="inferred from homology"/>
<dbReference type="Gene3D" id="3.40.50.1240">
    <property type="entry name" value="Phosphoglycerate mutase-like"/>
    <property type="match status" value="2"/>
</dbReference>
<comment type="similarity">
    <text evidence="3">Belongs to the phosphoglycerate mutase family.</text>
</comment>
<keyword evidence="11" id="KW-1185">Reference proteome</keyword>
<dbReference type="AlphaFoldDB" id="A0ABD3X9J0"/>
<dbReference type="EMBL" id="JBJQND010000003">
    <property type="protein sequence ID" value="KAL3882747.1"/>
    <property type="molecule type" value="Genomic_DNA"/>
</dbReference>
<evidence type="ECO:0000313" key="9">
    <source>
        <dbReference type="EMBL" id="KAL3882747.1"/>
    </source>
</evidence>
<dbReference type="Proteomes" id="UP001634394">
    <property type="component" value="Unassembled WGS sequence"/>
</dbReference>
<dbReference type="InterPro" id="IPR029033">
    <property type="entry name" value="His_PPase_superfam"/>
</dbReference>
<evidence type="ECO:0000313" key="10">
    <source>
        <dbReference type="EMBL" id="KAL3882827.1"/>
    </source>
</evidence>
<dbReference type="PROSITE" id="PS00175">
    <property type="entry name" value="PG_MUTASE"/>
    <property type="match status" value="1"/>
</dbReference>
<dbReference type="SUPFAM" id="SSF53254">
    <property type="entry name" value="Phosphoglycerate mutase-like"/>
    <property type="match status" value="1"/>
</dbReference>
<feature type="active site" description="Proton donor/acceptor" evidence="6">
    <location>
        <position position="93"/>
    </location>
</feature>
<feature type="binding site" evidence="7">
    <location>
        <begin position="16"/>
        <end position="23"/>
    </location>
    <ligand>
        <name>substrate</name>
    </ligand>
</feature>
<evidence type="ECO:0000256" key="7">
    <source>
        <dbReference type="PIRSR" id="PIRSR613078-2"/>
    </source>
</evidence>
<dbReference type="InterPro" id="IPR051695">
    <property type="entry name" value="Phosphoglycerate_Mutase"/>
</dbReference>
<gene>
    <name evidence="9" type="ORF">ACJMK2_029058</name>
    <name evidence="10" type="ORF">ACJMK2_029131</name>
</gene>